<feature type="signal peptide" evidence="10">
    <location>
        <begin position="1"/>
        <end position="44"/>
    </location>
</feature>
<dbReference type="PANTHER" id="PTHR32057:SF14">
    <property type="entry name" value="PROTEIN ADENYLYLTRANSFERASE SELO, MITOCHONDRIAL"/>
    <property type="match status" value="1"/>
</dbReference>
<feature type="chain" id="PRO_5014354978" description="Selenoprotein O" evidence="10">
    <location>
        <begin position="45"/>
        <end position="353"/>
    </location>
</feature>
<keyword evidence="3" id="KW-0808">Transferase</keyword>
<keyword evidence="12" id="KW-1185">Reference proteome</keyword>
<evidence type="ECO:0000256" key="6">
    <source>
        <dbReference type="ARBA" id="ARBA00022741"/>
    </source>
</evidence>
<keyword evidence="5" id="KW-0479">Metal-binding</keyword>
<keyword evidence="7" id="KW-0067">ATP-binding</keyword>
<evidence type="ECO:0000256" key="1">
    <source>
        <dbReference type="ARBA" id="ARBA00001946"/>
    </source>
</evidence>
<evidence type="ECO:0000256" key="9">
    <source>
        <dbReference type="ARBA" id="ARBA00031547"/>
    </source>
</evidence>
<feature type="non-terminal residue" evidence="11">
    <location>
        <position position="353"/>
    </location>
</feature>
<evidence type="ECO:0000256" key="2">
    <source>
        <dbReference type="ARBA" id="ARBA00009747"/>
    </source>
</evidence>
<comment type="similarity">
    <text evidence="2">Belongs to the SELO family.</text>
</comment>
<reference evidence="11 12" key="1">
    <citation type="journal article" date="2017" name="Mol. Biol. Evol.">
        <title>The 4-celled Tetrabaena socialis nuclear genome reveals the essential components for genetic control of cell number at the origin of multicellularity in the volvocine lineage.</title>
        <authorList>
            <person name="Featherston J."/>
            <person name="Arakaki Y."/>
            <person name="Hanschen E.R."/>
            <person name="Ferris P.J."/>
            <person name="Michod R.E."/>
            <person name="Olson B.J.S.C."/>
            <person name="Nozaki H."/>
            <person name="Durand P.M."/>
        </authorList>
    </citation>
    <scope>NUCLEOTIDE SEQUENCE [LARGE SCALE GENOMIC DNA]</scope>
    <source>
        <strain evidence="11 12">NIES-571</strain>
    </source>
</reference>
<keyword evidence="8" id="KW-0460">Magnesium</keyword>
<dbReference type="AlphaFoldDB" id="A0A2J8AEM8"/>
<evidence type="ECO:0000256" key="7">
    <source>
        <dbReference type="ARBA" id="ARBA00022840"/>
    </source>
</evidence>
<dbReference type="OrthoDB" id="10254721at2759"/>
<organism evidence="11 12">
    <name type="scientific">Tetrabaena socialis</name>
    <dbReference type="NCBI Taxonomy" id="47790"/>
    <lineage>
        <taxon>Eukaryota</taxon>
        <taxon>Viridiplantae</taxon>
        <taxon>Chlorophyta</taxon>
        <taxon>core chlorophytes</taxon>
        <taxon>Chlorophyceae</taxon>
        <taxon>CS clade</taxon>
        <taxon>Chlamydomonadales</taxon>
        <taxon>Tetrabaenaceae</taxon>
        <taxon>Tetrabaena</taxon>
    </lineage>
</organism>
<dbReference type="GO" id="GO:0046872">
    <property type="term" value="F:metal ion binding"/>
    <property type="evidence" value="ECO:0007669"/>
    <property type="project" value="UniProtKB-KW"/>
</dbReference>
<evidence type="ECO:0000256" key="4">
    <source>
        <dbReference type="ARBA" id="ARBA00022695"/>
    </source>
</evidence>
<keyword evidence="4" id="KW-0548">Nucleotidyltransferase</keyword>
<evidence type="ECO:0000256" key="5">
    <source>
        <dbReference type="ARBA" id="ARBA00022723"/>
    </source>
</evidence>
<comment type="caution">
    <text evidence="11">The sequence shown here is derived from an EMBL/GenBank/DDBJ whole genome shotgun (WGS) entry which is preliminary data.</text>
</comment>
<evidence type="ECO:0000313" key="11">
    <source>
        <dbReference type="EMBL" id="PNH10980.1"/>
    </source>
</evidence>
<dbReference type="GO" id="GO:0009534">
    <property type="term" value="C:chloroplast thylakoid"/>
    <property type="evidence" value="ECO:0007669"/>
    <property type="project" value="TreeGrafter"/>
</dbReference>
<dbReference type="EMBL" id="PGGS01000041">
    <property type="protein sequence ID" value="PNH10980.1"/>
    <property type="molecule type" value="Genomic_DNA"/>
</dbReference>
<dbReference type="Pfam" id="PF02696">
    <property type="entry name" value="SelO"/>
    <property type="match status" value="1"/>
</dbReference>
<evidence type="ECO:0000313" key="12">
    <source>
        <dbReference type="Proteomes" id="UP000236333"/>
    </source>
</evidence>
<dbReference type="GO" id="GO:0070733">
    <property type="term" value="F:AMPylase activity"/>
    <property type="evidence" value="ECO:0007669"/>
    <property type="project" value="TreeGrafter"/>
</dbReference>
<dbReference type="InterPro" id="IPR003846">
    <property type="entry name" value="SelO"/>
</dbReference>
<name>A0A2J8AEM8_9CHLO</name>
<dbReference type="PANTHER" id="PTHR32057">
    <property type="entry name" value="PROTEIN ADENYLYLTRANSFERASE SELO, MITOCHONDRIAL"/>
    <property type="match status" value="1"/>
</dbReference>
<keyword evidence="10" id="KW-0732">Signal</keyword>
<keyword evidence="6" id="KW-0547">Nucleotide-binding</keyword>
<comment type="cofactor">
    <cofactor evidence="1">
        <name>Mg(2+)</name>
        <dbReference type="ChEBI" id="CHEBI:18420"/>
    </cofactor>
</comment>
<dbReference type="GO" id="GO:0005524">
    <property type="term" value="F:ATP binding"/>
    <property type="evidence" value="ECO:0007669"/>
    <property type="project" value="UniProtKB-KW"/>
</dbReference>
<proteinExistence type="inferred from homology"/>
<sequence>MATPRFVLAPNRLLHLSAPLPQMRVLLLAGVLLLQMLLWGGAQAASADPTGKSIPQPPIMSRHCGRAGAVVATAKAWLGCGSGSGLGSRAGTGPARQIAARAAATAPAQVVDAAAGTAGARLEVEGALFTRVSPTPPAGAPYLIAYSAEVARMVGIDPTECERPEFPLLMSGAAPLPGAAPYAAVYGGHQFGQWAGQLGDGRAITLGEVVNPGTGQRWELQLKGGGKTPYSRRADGRAVLRSSLREFVASEAMAALGVPTTRALSLAGTGDAVLRDMFYNGNARLEPGAVVCRVAPSFVRFGTFQLPVSRGAGEVGLVALAADWVIKHHYPQLAGGEGRWVGVLGGVCLVVFP</sequence>
<evidence type="ECO:0000256" key="3">
    <source>
        <dbReference type="ARBA" id="ARBA00022679"/>
    </source>
</evidence>
<accession>A0A2J8AEM8</accession>
<gene>
    <name evidence="11" type="ORF">TSOC_002234</name>
</gene>
<dbReference type="Proteomes" id="UP000236333">
    <property type="component" value="Unassembled WGS sequence"/>
</dbReference>
<protein>
    <recommendedName>
        <fullName evidence="9">Selenoprotein O</fullName>
    </recommendedName>
</protein>
<evidence type="ECO:0000256" key="10">
    <source>
        <dbReference type="SAM" id="SignalP"/>
    </source>
</evidence>
<evidence type="ECO:0000256" key="8">
    <source>
        <dbReference type="ARBA" id="ARBA00022842"/>
    </source>
</evidence>